<dbReference type="PANTHER" id="PTHR42916">
    <property type="entry name" value="2-SUCCINYL-5-ENOLPYRUVYL-6-HYDROXY-3-CYCLOHEXENE-1-CARBOXYLATE SYNTHASE"/>
    <property type="match status" value="1"/>
</dbReference>
<keyword evidence="6" id="KW-1185">Reference proteome</keyword>
<dbReference type="AlphaFoldDB" id="A0A372LIU5"/>
<comment type="subunit">
    <text evidence="3">Monomer.</text>
</comment>
<dbReference type="RefSeq" id="WP_117320827.1">
    <property type="nucleotide sequence ID" value="NZ_QVTD01000002.1"/>
</dbReference>
<organism evidence="5 6">
    <name type="scientific">Peribacillus glennii</name>
    <dbReference type="NCBI Taxonomy" id="2303991"/>
    <lineage>
        <taxon>Bacteria</taxon>
        <taxon>Bacillati</taxon>
        <taxon>Bacillota</taxon>
        <taxon>Bacilli</taxon>
        <taxon>Bacillales</taxon>
        <taxon>Bacillaceae</taxon>
        <taxon>Peribacillus</taxon>
    </lineage>
</organism>
<dbReference type="NCBIfam" id="TIGR03695">
    <property type="entry name" value="menH_SHCHC"/>
    <property type="match status" value="1"/>
</dbReference>
<comment type="pathway">
    <text evidence="3">Quinol/quinone metabolism; menaquinone biosynthesis.</text>
</comment>
<dbReference type="GO" id="GO:0070205">
    <property type="term" value="F:2-succinyl-6-hydroxy-2,4-cyclohexadiene-1-carboxylate synthase activity"/>
    <property type="evidence" value="ECO:0007669"/>
    <property type="project" value="UniProtKB-UniRule"/>
</dbReference>
<dbReference type="HAMAP" id="MF_01660">
    <property type="entry name" value="MenH"/>
    <property type="match status" value="1"/>
</dbReference>
<feature type="domain" description="AB hydrolase-1" evidence="4">
    <location>
        <begin position="19"/>
        <end position="253"/>
    </location>
</feature>
<dbReference type="PANTHER" id="PTHR42916:SF1">
    <property type="entry name" value="PROTEIN PHYLLO, CHLOROPLASTIC"/>
    <property type="match status" value="1"/>
</dbReference>
<evidence type="ECO:0000256" key="3">
    <source>
        <dbReference type="HAMAP-Rule" id="MF_01660"/>
    </source>
</evidence>
<dbReference type="EC" id="4.2.99.20" evidence="3"/>
<evidence type="ECO:0000313" key="5">
    <source>
        <dbReference type="EMBL" id="RFU66305.1"/>
    </source>
</evidence>
<evidence type="ECO:0000256" key="2">
    <source>
        <dbReference type="ARBA" id="ARBA00023239"/>
    </source>
</evidence>
<keyword evidence="2 3" id="KW-0456">Lyase</keyword>
<evidence type="ECO:0000259" key="4">
    <source>
        <dbReference type="Pfam" id="PF00561"/>
    </source>
</evidence>
<keyword evidence="1 3" id="KW-0474">Menaquinone biosynthesis</keyword>
<accession>A0A372LIU5</accession>
<dbReference type="SUPFAM" id="SSF53474">
    <property type="entry name" value="alpha/beta-Hydrolases"/>
    <property type="match status" value="1"/>
</dbReference>
<dbReference type="Gene3D" id="3.40.50.1820">
    <property type="entry name" value="alpha/beta hydrolase"/>
    <property type="match status" value="1"/>
</dbReference>
<comment type="catalytic activity">
    <reaction evidence="3">
        <text>5-enolpyruvoyl-6-hydroxy-2-succinyl-cyclohex-3-ene-1-carboxylate = (1R,6R)-6-hydroxy-2-succinyl-cyclohexa-2,4-diene-1-carboxylate + pyruvate</text>
        <dbReference type="Rhea" id="RHEA:25597"/>
        <dbReference type="ChEBI" id="CHEBI:15361"/>
        <dbReference type="ChEBI" id="CHEBI:58689"/>
        <dbReference type="ChEBI" id="CHEBI:58818"/>
        <dbReference type="EC" id="4.2.99.20"/>
    </reaction>
</comment>
<reference evidence="5 6" key="1">
    <citation type="submission" date="2018-08" db="EMBL/GenBank/DDBJ databases">
        <title>Bacillus chawlae sp. nov., Bacillus glennii sp. nov., and Bacillus saganii sp. nov. Isolated from the Vehicle Assembly Building at Kennedy Space Center where the Viking Spacecraft were Assembled.</title>
        <authorList>
            <person name="Seuylemezian A."/>
            <person name="Vaishampayan P."/>
        </authorList>
    </citation>
    <scope>NUCLEOTIDE SEQUENCE [LARGE SCALE GENOMIC DNA]</scope>
    <source>
        <strain evidence="5 6">V44-8</strain>
    </source>
</reference>
<gene>
    <name evidence="3 5" type="primary">menH</name>
    <name evidence="5" type="ORF">D0466_01655</name>
</gene>
<dbReference type="UniPathway" id="UPA01057">
    <property type="reaction ID" value="UER00900"/>
</dbReference>
<dbReference type="InterPro" id="IPR029058">
    <property type="entry name" value="AB_hydrolase_fold"/>
</dbReference>
<comment type="caution">
    <text evidence="5">The sequence shown here is derived from an EMBL/GenBank/DDBJ whole genome shotgun (WGS) entry which is preliminary data.</text>
</comment>
<protein>
    <recommendedName>
        <fullName evidence="3">Putative 2-succinyl-6-hydroxy-2,4-cyclohexadiene-1-carboxylate synthase</fullName>
        <shortName evidence="3">SHCHC synthase</shortName>
        <ecNumber evidence="3">4.2.99.20</ecNumber>
    </recommendedName>
</protein>
<dbReference type="PRINTS" id="PR00111">
    <property type="entry name" value="ABHYDROLASE"/>
</dbReference>
<dbReference type="GO" id="GO:0009234">
    <property type="term" value="P:menaquinone biosynthetic process"/>
    <property type="evidence" value="ECO:0007669"/>
    <property type="project" value="UniProtKB-UniRule"/>
</dbReference>
<proteinExistence type="inferred from homology"/>
<evidence type="ECO:0000256" key="1">
    <source>
        <dbReference type="ARBA" id="ARBA00022428"/>
    </source>
</evidence>
<dbReference type="InterPro" id="IPR000073">
    <property type="entry name" value="AB_hydrolase_1"/>
</dbReference>
<dbReference type="InterPro" id="IPR022485">
    <property type="entry name" value="SHCHC_synthase_MenH"/>
</dbReference>
<dbReference type="Pfam" id="PF00561">
    <property type="entry name" value="Abhydrolase_1"/>
    <property type="match status" value="1"/>
</dbReference>
<comment type="function">
    <text evidence="3">Catalyzes a proton abstraction reaction that results in 2,5-elimination of pyruvate from 2-succinyl-5-enolpyruvyl-6-hydroxy-3-cyclohexene-1-carboxylate (SEPHCHC) and the formation of 2-succinyl-6-hydroxy-2,4-cyclohexadiene-1-carboxylate (SHCHC).</text>
</comment>
<sequence>MKIISNSVEYHVELKGEGKPLLLLHGFTGSLETWSSLVQKYESRYQFIMVDLIGHGKTDSPHDYTRYTTEKAAEDLKNILETLGIKKACLLGYSLGGRLALSFACIYPEYVDRLVLESASPGLLTEKERKIRRESDRQLAERITRNGVADFIEYWQGIPLFKTQQSLPEDKRQEMRRQRLSNSETGLAGSLLGMGTGSQPSWWDHLQNLQFPVMLVTGEFDEKFCTIARQMQKLINNCEWKIIKGAGHAIHVEVDEKFGKIVSEFLTND</sequence>
<comment type="pathway">
    <text evidence="3">Quinol/quinone metabolism; 1,4-dihydroxy-2-naphthoate biosynthesis; 1,4-dihydroxy-2-naphthoate from chorismate: step 3/7.</text>
</comment>
<dbReference type="OrthoDB" id="9808398at2"/>
<dbReference type="UniPathway" id="UPA00079"/>
<name>A0A372LIU5_9BACI</name>
<dbReference type="Proteomes" id="UP000262939">
    <property type="component" value="Unassembled WGS sequence"/>
</dbReference>
<comment type="similarity">
    <text evidence="3">Belongs to the AB hydrolase superfamily. MenH family.</text>
</comment>
<evidence type="ECO:0000313" key="6">
    <source>
        <dbReference type="Proteomes" id="UP000262939"/>
    </source>
</evidence>
<dbReference type="EMBL" id="QVTD01000002">
    <property type="protein sequence ID" value="RFU66305.1"/>
    <property type="molecule type" value="Genomic_DNA"/>
</dbReference>